<feature type="transmembrane region" description="Helical" evidence="5">
    <location>
        <begin position="164"/>
        <end position="187"/>
    </location>
</feature>
<feature type="domain" description="Neurotransmitter-gated ion-channel ligand-binding" evidence="6">
    <location>
        <begin position="29"/>
        <end position="161"/>
    </location>
</feature>
<dbReference type="Pfam" id="PF02931">
    <property type="entry name" value="Neur_chan_LBD"/>
    <property type="match status" value="2"/>
</dbReference>
<evidence type="ECO:0000256" key="4">
    <source>
        <dbReference type="ARBA" id="ARBA00023136"/>
    </source>
</evidence>
<dbReference type="EMBL" id="CACVKT020001665">
    <property type="protein sequence ID" value="CAC5370280.1"/>
    <property type="molecule type" value="Genomic_DNA"/>
</dbReference>
<evidence type="ECO:0000259" key="7">
    <source>
        <dbReference type="Pfam" id="PF02932"/>
    </source>
</evidence>
<feature type="transmembrane region" description="Helical" evidence="5">
    <location>
        <begin position="319"/>
        <end position="340"/>
    </location>
</feature>
<keyword evidence="3 5" id="KW-1133">Transmembrane helix</keyword>
<feature type="transmembrane region" description="Helical" evidence="5">
    <location>
        <begin position="224"/>
        <end position="245"/>
    </location>
</feature>
<keyword evidence="4 5" id="KW-0472">Membrane</keyword>
<dbReference type="CDD" id="cd18989">
    <property type="entry name" value="LGIC_ECD_cation"/>
    <property type="match status" value="2"/>
</dbReference>
<keyword evidence="5" id="KW-0407">Ion channel</keyword>
<keyword evidence="5" id="KW-0813">Transport</keyword>
<keyword evidence="5" id="KW-0406">Ion transport</keyword>
<evidence type="ECO:0000256" key="1">
    <source>
        <dbReference type="ARBA" id="ARBA00004141"/>
    </source>
</evidence>
<comment type="similarity">
    <text evidence="5">Belongs to the ligand-gated ion channel (TC 1.A.9) family.</text>
</comment>
<dbReference type="InterPro" id="IPR038050">
    <property type="entry name" value="Neuro_actylchol_rec"/>
</dbReference>
<sequence length="539" mass="63046">MNDQYDAIRVTVDFEMSSIHALDEVAEKNSCCRSFESDMDTIWKPEIVLKNGFHKFEELGGSFYYVRVEYDGRILWYPYHVYESQCSIDVTFYPFDEQTCHIILTIWTYRYYEVEIDPDSIFYLGEYIENSLWEMTSTSVHIQRVLGSSEIIFTINLRRKPTYYIVNIIIPLIFLGVLNSLVFIIPADAGEKMSYSVTVFLSFVVFLTIITAQLPVNSECTSILSIYIVIQLSYCILVNSFQLRIHHRLEGNAKSKIFVITVKLQRRMFCWRKKLQSDTNEKGHTKKEDGIAIENASPQRNHAEDAIKWRDVSCAFDFFAFWILMGTDLIIILLLGCYMVDDKLSWNRSAYNDIYDMTVLQDTIWKPDVVLRNGLHKFEELGGSFYYVLVKHDGRISWYPYHMFESQCSMDVSFYPFDEQTCHVIFTIWTYRYYEVGFYRDSKLGLEGYVENSLWAITSTSVQINRVLGSHEIDFTINLRRKPTYYIVNIIIPLLFLSFLNSIVFIIPADAREKMSYSVTVFLSFAVLLTITKAKLPVN</sequence>
<keyword evidence="9" id="KW-1185">Reference proteome</keyword>
<feature type="transmembrane region" description="Helical" evidence="5">
    <location>
        <begin position="193"/>
        <end position="212"/>
    </location>
</feature>
<feature type="transmembrane region" description="Helical" evidence="5">
    <location>
        <begin position="486"/>
        <end position="509"/>
    </location>
</feature>
<dbReference type="InterPro" id="IPR036734">
    <property type="entry name" value="Neur_chan_lig-bd_sf"/>
</dbReference>
<reference evidence="8 9" key="1">
    <citation type="submission" date="2020-06" db="EMBL/GenBank/DDBJ databases">
        <authorList>
            <person name="Li R."/>
            <person name="Bekaert M."/>
        </authorList>
    </citation>
    <scope>NUCLEOTIDE SEQUENCE [LARGE SCALE GENOMIC DNA]</scope>
    <source>
        <strain evidence="9">wild</strain>
    </source>
</reference>
<keyword evidence="2 5" id="KW-0812">Transmembrane</keyword>
<dbReference type="GO" id="GO:0005230">
    <property type="term" value="F:extracellular ligand-gated monoatomic ion channel activity"/>
    <property type="evidence" value="ECO:0007669"/>
    <property type="project" value="InterPro"/>
</dbReference>
<dbReference type="SUPFAM" id="SSF63712">
    <property type="entry name" value="Nicotinic receptor ligand binding domain-like"/>
    <property type="match status" value="2"/>
</dbReference>
<evidence type="ECO:0000313" key="8">
    <source>
        <dbReference type="EMBL" id="CAC5370280.1"/>
    </source>
</evidence>
<dbReference type="InterPro" id="IPR018000">
    <property type="entry name" value="Neurotransmitter_ion_chnl_CS"/>
</dbReference>
<dbReference type="Gene3D" id="1.20.58.390">
    <property type="entry name" value="Neurotransmitter-gated ion-channel transmembrane domain"/>
    <property type="match status" value="2"/>
</dbReference>
<organism evidence="8 9">
    <name type="scientific">Mytilus coruscus</name>
    <name type="common">Sea mussel</name>
    <dbReference type="NCBI Taxonomy" id="42192"/>
    <lineage>
        <taxon>Eukaryota</taxon>
        <taxon>Metazoa</taxon>
        <taxon>Spiralia</taxon>
        <taxon>Lophotrochozoa</taxon>
        <taxon>Mollusca</taxon>
        <taxon>Bivalvia</taxon>
        <taxon>Autobranchia</taxon>
        <taxon>Pteriomorphia</taxon>
        <taxon>Mytilida</taxon>
        <taxon>Mytiloidea</taxon>
        <taxon>Mytilidae</taxon>
        <taxon>Mytilinae</taxon>
        <taxon>Mytilus</taxon>
    </lineage>
</organism>
<name>A0A6J8AQ64_MYTCO</name>
<evidence type="ECO:0000256" key="3">
    <source>
        <dbReference type="ARBA" id="ARBA00022989"/>
    </source>
</evidence>
<feature type="domain" description="Neurotransmitter-gated ion-channel transmembrane" evidence="7">
    <location>
        <begin position="168"/>
        <end position="268"/>
    </location>
</feature>
<dbReference type="PROSITE" id="PS00236">
    <property type="entry name" value="NEUROTR_ION_CHANNEL"/>
    <property type="match status" value="2"/>
</dbReference>
<dbReference type="Pfam" id="PF02932">
    <property type="entry name" value="Neur_chan_memb"/>
    <property type="match status" value="2"/>
</dbReference>
<dbReference type="PANTHER" id="PTHR18945">
    <property type="entry name" value="NEUROTRANSMITTER GATED ION CHANNEL"/>
    <property type="match status" value="1"/>
</dbReference>
<dbReference type="GO" id="GO:0004888">
    <property type="term" value="F:transmembrane signaling receptor activity"/>
    <property type="evidence" value="ECO:0007669"/>
    <property type="project" value="InterPro"/>
</dbReference>
<evidence type="ECO:0000313" key="9">
    <source>
        <dbReference type="Proteomes" id="UP000507470"/>
    </source>
</evidence>
<dbReference type="InterPro" id="IPR036719">
    <property type="entry name" value="Neuro-gated_channel_TM_sf"/>
</dbReference>
<evidence type="ECO:0000256" key="2">
    <source>
        <dbReference type="ARBA" id="ARBA00022692"/>
    </source>
</evidence>
<comment type="subcellular location">
    <subcellularLocation>
        <location evidence="1">Membrane</location>
        <topology evidence="1">Multi-pass membrane protein</topology>
    </subcellularLocation>
</comment>
<feature type="domain" description="Neurotransmitter-gated ion-channel ligand-binding" evidence="6">
    <location>
        <begin position="340"/>
        <end position="483"/>
    </location>
</feature>
<dbReference type="OrthoDB" id="6160691at2759"/>
<dbReference type="CDD" id="cd19051">
    <property type="entry name" value="LGIC_TM_cation"/>
    <property type="match status" value="2"/>
</dbReference>
<comment type="caution">
    <text evidence="5">Lacks conserved residue(s) required for the propagation of feature annotation.</text>
</comment>
<dbReference type="GO" id="GO:0016020">
    <property type="term" value="C:membrane"/>
    <property type="evidence" value="ECO:0007669"/>
    <property type="project" value="UniProtKB-SubCell"/>
</dbReference>
<dbReference type="PRINTS" id="PR00252">
    <property type="entry name" value="NRIONCHANNEL"/>
</dbReference>
<dbReference type="Proteomes" id="UP000507470">
    <property type="component" value="Unassembled WGS sequence"/>
</dbReference>
<dbReference type="InterPro" id="IPR006029">
    <property type="entry name" value="Neurotrans-gated_channel_TM"/>
</dbReference>
<proteinExistence type="inferred from homology"/>
<feature type="domain" description="Neurotransmitter-gated ion-channel transmembrane" evidence="7">
    <location>
        <begin position="490"/>
        <end position="537"/>
    </location>
</feature>
<dbReference type="InterPro" id="IPR006202">
    <property type="entry name" value="Neur_chan_lig-bd"/>
</dbReference>
<dbReference type="AlphaFoldDB" id="A0A6J8AQ64"/>
<gene>
    <name evidence="8" type="ORF">MCOR_9192</name>
</gene>
<dbReference type="Gene3D" id="2.70.170.10">
    <property type="entry name" value="Neurotransmitter-gated ion-channel ligand-binding domain"/>
    <property type="match status" value="2"/>
</dbReference>
<dbReference type="SUPFAM" id="SSF90112">
    <property type="entry name" value="Neurotransmitter-gated ion-channel transmembrane pore"/>
    <property type="match status" value="2"/>
</dbReference>
<accession>A0A6J8AQ64</accession>
<evidence type="ECO:0000256" key="5">
    <source>
        <dbReference type="RuleBase" id="RU000687"/>
    </source>
</evidence>
<feature type="transmembrane region" description="Helical" evidence="5">
    <location>
        <begin position="515"/>
        <end position="532"/>
    </location>
</feature>
<evidence type="ECO:0000259" key="6">
    <source>
        <dbReference type="Pfam" id="PF02931"/>
    </source>
</evidence>
<dbReference type="InterPro" id="IPR006201">
    <property type="entry name" value="Neur_channel"/>
</dbReference>
<protein>
    <submittedName>
        <fullName evidence="8">CHRNA6</fullName>
    </submittedName>
</protein>